<evidence type="ECO:0000313" key="2">
    <source>
        <dbReference type="EMBL" id="KAH7207863.1"/>
    </source>
</evidence>
<reference evidence="2" key="1">
    <citation type="journal article" date="2021" name="Nat. Commun.">
        <title>Genetic determinants of endophytism in the Arabidopsis root mycobiome.</title>
        <authorList>
            <person name="Mesny F."/>
            <person name="Miyauchi S."/>
            <person name="Thiergart T."/>
            <person name="Pickel B."/>
            <person name="Atanasova L."/>
            <person name="Karlsson M."/>
            <person name="Huettel B."/>
            <person name="Barry K.W."/>
            <person name="Haridas S."/>
            <person name="Chen C."/>
            <person name="Bauer D."/>
            <person name="Andreopoulos W."/>
            <person name="Pangilinan J."/>
            <person name="LaButti K."/>
            <person name="Riley R."/>
            <person name="Lipzen A."/>
            <person name="Clum A."/>
            <person name="Drula E."/>
            <person name="Henrissat B."/>
            <person name="Kohler A."/>
            <person name="Grigoriev I.V."/>
            <person name="Martin F.M."/>
            <person name="Hacquard S."/>
        </authorList>
    </citation>
    <scope>NUCLEOTIDE SEQUENCE</scope>
    <source>
        <strain evidence="2">MPI-CAGE-AT-0023</strain>
    </source>
</reference>
<dbReference type="EMBL" id="JAGMUX010000034">
    <property type="protein sequence ID" value="KAH7207863.1"/>
    <property type="molecule type" value="Genomic_DNA"/>
</dbReference>
<feature type="compositionally biased region" description="Polar residues" evidence="1">
    <location>
        <begin position="48"/>
        <end position="63"/>
    </location>
</feature>
<evidence type="ECO:0000256" key="1">
    <source>
        <dbReference type="SAM" id="MobiDB-lite"/>
    </source>
</evidence>
<keyword evidence="3" id="KW-1185">Reference proteome</keyword>
<dbReference type="GeneID" id="70224500"/>
<dbReference type="AlphaFoldDB" id="A0A9P9FVA8"/>
<gene>
    <name evidence="2" type="ORF">BKA55DRAFT_586348</name>
</gene>
<evidence type="ECO:0000313" key="3">
    <source>
        <dbReference type="Proteomes" id="UP000720189"/>
    </source>
</evidence>
<dbReference type="Proteomes" id="UP000720189">
    <property type="component" value="Unassembled WGS sequence"/>
</dbReference>
<dbReference type="RefSeq" id="XP_046041238.1">
    <property type="nucleotide sequence ID" value="XM_046194546.1"/>
</dbReference>
<name>A0A9P9FVA8_FUSRE</name>
<comment type="caution">
    <text evidence="2">The sequence shown here is derived from an EMBL/GenBank/DDBJ whole genome shotgun (WGS) entry which is preliminary data.</text>
</comment>
<sequence length="95" mass="10535">MAENKKHTFINYDPSNPRPTRPQRQAVSTYIGKYFRNRSAPAQRKHSTSTGSRAQAPFNTSRLAEQIRQLSDGDNGGSHPHSLISVEGAHGKEFG</sequence>
<organism evidence="2 3">
    <name type="scientific">Fusarium redolens</name>
    <dbReference type="NCBI Taxonomy" id="48865"/>
    <lineage>
        <taxon>Eukaryota</taxon>
        <taxon>Fungi</taxon>
        <taxon>Dikarya</taxon>
        <taxon>Ascomycota</taxon>
        <taxon>Pezizomycotina</taxon>
        <taxon>Sordariomycetes</taxon>
        <taxon>Hypocreomycetidae</taxon>
        <taxon>Hypocreales</taxon>
        <taxon>Nectriaceae</taxon>
        <taxon>Fusarium</taxon>
        <taxon>Fusarium redolens species complex</taxon>
    </lineage>
</organism>
<proteinExistence type="predicted"/>
<protein>
    <submittedName>
        <fullName evidence="2">Uncharacterized protein</fullName>
    </submittedName>
</protein>
<feature type="region of interest" description="Disordered" evidence="1">
    <location>
        <begin position="1"/>
        <end position="95"/>
    </location>
</feature>
<accession>A0A9P9FVA8</accession>